<dbReference type="InterPro" id="IPR002109">
    <property type="entry name" value="Glutaredoxin"/>
</dbReference>
<dbReference type="OrthoDB" id="423313at2759"/>
<dbReference type="AlphaFoldDB" id="A0A6I9S4S8"/>
<dbReference type="Proteomes" id="UP000504607">
    <property type="component" value="Chromosome 13"/>
</dbReference>
<evidence type="ECO:0000256" key="1">
    <source>
        <dbReference type="SAM" id="MobiDB-lite"/>
    </source>
</evidence>
<feature type="region of interest" description="Disordered" evidence="1">
    <location>
        <begin position="55"/>
        <end position="84"/>
    </location>
</feature>
<dbReference type="Pfam" id="PF23733">
    <property type="entry name" value="GRXCR1-2_C"/>
    <property type="match status" value="1"/>
</dbReference>
<dbReference type="FunCoup" id="A0A6I9S4S8">
    <property type="interactions" value="146"/>
</dbReference>
<dbReference type="SUPFAM" id="SSF52833">
    <property type="entry name" value="Thioredoxin-like"/>
    <property type="match status" value="1"/>
</dbReference>
<protein>
    <submittedName>
        <fullName evidence="4">Uncharacterized protein At3g28850</fullName>
    </submittedName>
</protein>
<dbReference type="PROSITE" id="PS51354">
    <property type="entry name" value="GLUTAREDOXIN_2"/>
    <property type="match status" value="1"/>
</dbReference>
<accession>A0A6I9S4S8</accession>
<dbReference type="PANTHER" id="PTHR45669:SF30">
    <property type="entry name" value="OS04G0641300 PROTEIN"/>
    <property type="match status" value="1"/>
</dbReference>
<feature type="compositionally biased region" description="Basic and acidic residues" evidence="1">
    <location>
        <begin position="73"/>
        <end position="84"/>
    </location>
</feature>
<dbReference type="InterPro" id="IPR036249">
    <property type="entry name" value="Thioredoxin-like_sf"/>
</dbReference>
<organism evidence="3 4">
    <name type="scientific">Elaeis guineensis var. tenera</name>
    <name type="common">Oil palm</name>
    <dbReference type="NCBI Taxonomy" id="51953"/>
    <lineage>
        <taxon>Eukaryota</taxon>
        <taxon>Viridiplantae</taxon>
        <taxon>Streptophyta</taxon>
        <taxon>Embryophyta</taxon>
        <taxon>Tracheophyta</taxon>
        <taxon>Spermatophyta</taxon>
        <taxon>Magnoliopsida</taxon>
        <taxon>Liliopsida</taxon>
        <taxon>Arecaceae</taxon>
        <taxon>Arecoideae</taxon>
        <taxon>Cocoseae</taxon>
        <taxon>Elaeidinae</taxon>
        <taxon>Elaeis</taxon>
    </lineage>
</organism>
<reference evidence="4" key="1">
    <citation type="submission" date="2025-08" db="UniProtKB">
        <authorList>
            <consortium name="RefSeq"/>
        </authorList>
    </citation>
    <scope>IDENTIFICATION</scope>
</reference>
<dbReference type="GeneID" id="105056545"/>
<dbReference type="KEGG" id="egu:105056545"/>
<gene>
    <name evidence="4" type="primary">LOC105056545</name>
</gene>
<keyword evidence="3" id="KW-1185">Reference proteome</keyword>
<feature type="region of interest" description="Disordered" evidence="1">
    <location>
        <begin position="1"/>
        <end position="30"/>
    </location>
</feature>
<proteinExistence type="predicted"/>
<evidence type="ECO:0000313" key="4">
    <source>
        <dbReference type="RefSeq" id="XP_010937069.1"/>
    </source>
</evidence>
<evidence type="ECO:0000313" key="3">
    <source>
        <dbReference type="Proteomes" id="UP000504607"/>
    </source>
</evidence>
<feature type="domain" description="Glutaredoxin" evidence="2">
    <location>
        <begin position="278"/>
        <end position="345"/>
    </location>
</feature>
<feature type="compositionally biased region" description="Low complexity" evidence="1">
    <location>
        <begin position="17"/>
        <end position="27"/>
    </location>
</feature>
<evidence type="ECO:0000259" key="2">
    <source>
        <dbReference type="Pfam" id="PF00462"/>
    </source>
</evidence>
<sequence length="440" mass="48544">MGCTSSKQVRRDRRRSPSPYGRSYSGPLRPVSVLAGRRKDDATHVVTLASSTLGTIKLDSGPSPEDQAGSDEEMMKSSNDRDRLADELRKAKAWSEMIERRIPKTPSRTPPNEPETINAWELMEGLEDTSPLRPAYAAAAGVDRSFSFHITRDALPAPDSLSRSKLANGSFSPKPDWMQLSPGDSIVSDFDPEVLSTFRKALEELSPPHPALYRPNEPPEKMTGGGYSGDIPNFQGIVRARIDAFQEKIDEKRASFNSNAAKVAPLDKCLPGGEGKVVFYFTSLRGIRKTYEDCWAVKVILQGYGVRIDERDVSMHGGFKEELNELLGTGYGCWRLPRVFADGKHLGGADEVRQMHETGELGTALEGCEMVAVWKGGGVLDVCEGCGDVRFIPCTTCSGSCKVYVEEEEEEREEGDEEVRGFRRCMDCNENGLVRCPLCC</sequence>
<dbReference type="PANTHER" id="PTHR45669">
    <property type="entry name" value="GLUTAREDOXIN DOMAIN-CONTAINING CYSTEINE-RICH PROTEIN CG12206-RELATED"/>
    <property type="match status" value="1"/>
</dbReference>
<name>A0A6I9S4S8_ELAGV</name>
<dbReference type="CDD" id="cd03031">
    <property type="entry name" value="GRX_GRX_like"/>
    <property type="match status" value="1"/>
</dbReference>
<dbReference type="Gene3D" id="3.40.30.10">
    <property type="entry name" value="Glutaredoxin"/>
    <property type="match status" value="1"/>
</dbReference>
<dbReference type="Pfam" id="PF00462">
    <property type="entry name" value="Glutaredoxin"/>
    <property type="match status" value="1"/>
</dbReference>
<dbReference type="InParanoid" id="A0A6I9S4S8"/>
<dbReference type="RefSeq" id="XP_010937069.1">
    <property type="nucleotide sequence ID" value="XM_010938767.3"/>
</dbReference>